<gene>
    <name evidence="2" type="ORF">C1H87_05675</name>
</gene>
<dbReference type="KEGG" id="fek:C1H87_05675"/>
<evidence type="ECO:0000259" key="1">
    <source>
        <dbReference type="PROSITE" id="PS51819"/>
    </source>
</evidence>
<feature type="domain" description="VOC" evidence="1">
    <location>
        <begin position="4"/>
        <end position="124"/>
    </location>
</feature>
<keyword evidence="3" id="KW-1185">Reference proteome</keyword>
<dbReference type="RefSeq" id="WP_102754891.1">
    <property type="nucleotide sequence ID" value="NZ_CP025791.1"/>
</dbReference>
<protein>
    <submittedName>
        <fullName evidence="2">VOC family protein</fullName>
    </submittedName>
</protein>
<dbReference type="Gene3D" id="3.10.180.10">
    <property type="entry name" value="2,3-Dihydroxybiphenyl 1,2-Dioxygenase, domain 1"/>
    <property type="match status" value="1"/>
</dbReference>
<accession>A0A2K9PMH5</accession>
<dbReference type="InterPro" id="IPR037523">
    <property type="entry name" value="VOC_core"/>
</dbReference>
<dbReference type="AlphaFoldDB" id="A0A2K9PMH5"/>
<sequence length="125" mass="13634">MKHAVVWFEIPVKDYERAKKFYSAVMDSEITDHPMPGDQYKYGLFTHDKENGGVGGAIIQGEGMNPSTDGSILYLNGGDDLAVPLSRVEANGGKVVMPKTDIDENGFIAHFTDTEGNKIALHSMS</sequence>
<dbReference type="OrthoDB" id="9804235at2"/>
<dbReference type="PROSITE" id="PS51819">
    <property type="entry name" value="VOC"/>
    <property type="match status" value="1"/>
</dbReference>
<dbReference type="InterPro" id="IPR004360">
    <property type="entry name" value="Glyas_Fos-R_dOase_dom"/>
</dbReference>
<dbReference type="EMBL" id="CP025791">
    <property type="protein sequence ID" value="AUP78235.1"/>
    <property type="molecule type" value="Genomic_DNA"/>
</dbReference>
<dbReference type="Pfam" id="PF00903">
    <property type="entry name" value="Glyoxalase"/>
    <property type="match status" value="1"/>
</dbReference>
<dbReference type="PANTHER" id="PTHR33993:SF2">
    <property type="entry name" value="VOC DOMAIN-CONTAINING PROTEIN"/>
    <property type="match status" value="1"/>
</dbReference>
<dbReference type="InterPro" id="IPR052164">
    <property type="entry name" value="Anthracycline_SecMetBiosynth"/>
</dbReference>
<evidence type="ECO:0000313" key="3">
    <source>
        <dbReference type="Proteomes" id="UP000235826"/>
    </source>
</evidence>
<dbReference type="PANTHER" id="PTHR33993">
    <property type="entry name" value="GLYOXALASE-RELATED"/>
    <property type="match status" value="1"/>
</dbReference>
<name>A0A2K9PMH5_9FLAO</name>
<dbReference type="SUPFAM" id="SSF54593">
    <property type="entry name" value="Glyoxalase/Bleomycin resistance protein/Dihydroxybiphenyl dioxygenase"/>
    <property type="match status" value="1"/>
</dbReference>
<dbReference type="Proteomes" id="UP000235826">
    <property type="component" value="Chromosome"/>
</dbReference>
<organism evidence="2 3">
    <name type="scientific">Flavivirga eckloniae</name>
    <dbReference type="NCBI Taxonomy" id="1803846"/>
    <lineage>
        <taxon>Bacteria</taxon>
        <taxon>Pseudomonadati</taxon>
        <taxon>Bacteroidota</taxon>
        <taxon>Flavobacteriia</taxon>
        <taxon>Flavobacteriales</taxon>
        <taxon>Flavobacteriaceae</taxon>
        <taxon>Flavivirga</taxon>
    </lineage>
</organism>
<dbReference type="InterPro" id="IPR029068">
    <property type="entry name" value="Glyas_Bleomycin-R_OHBP_Dase"/>
</dbReference>
<evidence type="ECO:0000313" key="2">
    <source>
        <dbReference type="EMBL" id="AUP78235.1"/>
    </source>
</evidence>
<proteinExistence type="predicted"/>
<dbReference type="CDD" id="cd07247">
    <property type="entry name" value="SgaA_N_like"/>
    <property type="match status" value="1"/>
</dbReference>
<reference evidence="2 3" key="1">
    <citation type="submission" date="2018-01" db="EMBL/GenBank/DDBJ databases">
        <title>Complete genome sequence of Flavivirga eckloniae ECD14 isolated from seaweed Ecklonia cava.</title>
        <authorList>
            <person name="Lee J.H."/>
            <person name="Baik K.S."/>
            <person name="Seong C.N."/>
        </authorList>
    </citation>
    <scope>NUCLEOTIDE SEQUENCE [LARGE SCALE GENOMIC DNA]</scope>
    <source>
        <strain evidence="2 3">ECD14</strain>
    </source>
</reference>